<accession>A0A0G1NP82</accession>
<evidence type="ECO:0000259" key="8">
    <source>
        <dbReference type="PROSITE" id="PS50059"/>
    </source>
</evidence>
<organism evidence="9 10">
    <name type="scientific">Candidatus Nomurabacteria bacterium GW2011_GWA1_46_11</name>
    <dbReference type="NCBI Taxonomy" id="1618732"/>
    <lineage>
        <taxon>Bacteria</taxon>
        <taxon>Candidatus Nomuraibacteriota</taxon>
    </lineage>
</organism>
<protein>
    <recommendedName>
        <fullName evidence="6">Peptidyl-prolyl cis-trans isomerase</fullName>
        <ecNumber evidence="6">5.2.1.8</ecNumber>
    </recommendedName>
</protein>
<evidence type="ECO:0000256" key="6">
    <source>
        <dbReference type="RuleBase" id="RU003915"/>
    </source>
</evidence>
<gene>
    <name evidence="9" type="ORF">UX31_C0001G0007</name>
</gene>
<dbReference type="Pfam" id="PF00254">
    <property type="entry name" value="FKBP_C"/>
    <property type="match status" value="1"/>
</dbReference>
<evidence type="ECO:0000256" key="3">
    <source>
        <dbReference type="ARBA" id="ARBA00023110"/>
    </source>
</evidence>
<reference evidence="9 10" key="1">
    <citation type="journal article" date="2015" name="Nature">
        <title>rRNA introns, odd ribosomes, and small enigmatic genomes across a large radiation of phyla.</title>
        <authorList>
            <person name="Brown C.T."/>
            <person name="Hug L.A."/>
            <person name="Thomas B.C."/>
            <person name="Sharon I."/>
            <person name="Castelle C.J."/>
            <person name="Singh A."/>
            <person name="Wilkins M.J."/>
            <person name="Williams K.H."/>
            <person name="Banfield J.F."/>
        </authorList>
    </citation>
    <scope>NUCLEOTIDE SEQUENCE [LARGE SCALE GENOMIC DNA]</scope>
</reference>
<dbReference type="FunFam" id="3.10.50.40:FF:000006">
    <property type="entry name" value="Peptidyl-prolyl cis-trans isomerase"/>
    <property type="match status" value="1"/>
</dbReference>
<keyword evidence="3 5" id="KW-0697">Rotamase</keyword>
<evidence type="ECO:0000256" key="2">
    <source>
        <dbReference type="ARBA" id="ARBA00006577"/>
    </source>
</evidence>
<feature type="region of interest" description="Disordered" evidence="7">
    <location>
        <begin position="24"/>
        <end position="47"/>
    </location>
</feature>
<dbReference type="GO" id="GO:0003755">
    <property type="term" value="F:peptidyl-prolyl cis-trans isomerase activity"/>
    <property type="evidence" value="ECO:0007669"/>
    <property type="project" value="UniProtKB-UniRule"/>
</dbReference>
<evidence type="ECO:0000256" key="5">
    <source>
        <dbReference type="PROSITE-ProRule" id="PRU00277"/>
    </source>
</evidence>
<dbReference type="PROSITE" id="PS50059">
    <property type="entry name" value="FKBP_PPIASE"/>
    <property type="match status" value="1"/>
</dbReference>
<dbReference type="PANTHER" id="PTHR43811:SF19">
    <property type="entry name" value="39 KDA FK506-BINDING NUCLEAR PROTEIN"/>
    <property type="match status" value="1"/>
</dbReference>
<dbReference type="Proteomes" id="UP000034107">
    <property type="component" value="Unassembled WGS sequence"/>
</dbReference>
<dbReference type="AlphaFoldDB" id="A0A0G1NP82"/>
<sequence>MYFILAIIVAAGVWLFAKRGSQSPALYDSSVSPSVSGSPVQTSDSRAPQVIRTASGLEYADIEIGTGATAKTGQTVSVHYLGTLVDGTKFDSSYDRGQPFTFRLGVGEVIKGWDEGVAGMKVGGKRKLAIPPDLAYGPQGNGPIPPNAVLLFDVELLGIK</sequence>
<feature type="compositionally biased region" description="Low complexity" evidence="7">
    <location>
        <begin position="29"/>
        <end position="40"/>
    </location>
</feature>
<evidence type="ECO:0000256" key="7">
    <source>
        <dbReference type="SAM" id="MobiDB-lite"/>
    </source>
</evidence>
<dbReference type="EMBL" id="LCLS01000001">
    <property type="protein sequence ID" value="KKU22489.1"/>
    <property type="molecule type" value="Genomic_DNA"/>
</dbReference>
<dbReference type="InterPro" id="IPR046357">
    <property type="entry name" value="PPIase_dom_sf"/>
</dbReference>
<dbReference type="InterPro" id="IPR001179">
    <property type="entry name" value="PPIase_FKBP_dom"/>
</dbReference>
<evidence type="ECO:0000313" key="9">
    <source>
        <dbReference type="EMBL" id="KKU22489.1"/>
    </source>
</evidence>
<dbReference type="SUPFAM" id="SSF54534">
    <property type="entry name" value="FKBP-like"/>
    <property type="match status" value="1"/>
</dbReference>
<comment type="similarity">
    <text evidence="2 6">Belongs to the FKBP-type PPIase family.</text>
</comment>
<evidence type="ECO:0000256" key="4">
    <source>
        <dbReference type="ARBA" id="ARBA00023235"/>
    </source>
</evidence>
<dbReference type="Gene3D" id="3.10.50.40">
    <property type="match status" value="1"/>
</dbReference>
<dbReference type="PATRIC" id="fig|1618732.3.peg.7"/>
<dbReference type="PANTHER" id="PTHR43811">
    <property type="entry name" value="FKBP-TYPE PEPTIDYL-PROLYL CIS-TRANS ISOMERASE FKPA"/>
    <property type="match status" value="1"/>
</dbReference>
<proteinExistence type="inferred from homology"/>
<keyword evidence="4 5" id="KW-0413">Isomerase</keyword>
<evidence type="ECO:0000313" key="10">
    <source>
        <dbReference type="Proteomes" id="UP000034107"/>
    </source>
</evidence>
<dbReference type="EC" id="5.2.1.8" evidence="6"/>
<comment type="caution">
    <text evidence="9">The sequence shown here is derived from an EMBL/GenBank/DDBJ whole genome shotgun (WGS) entry which is preliminary data.</text>
</comment>
<feature type="domain" description="PPIase FKBP-type" evidence="8">
    <location>
        <begin position="73"/>
        <end position="160"/>
    </location>
</feature>
<name>A0A0G1NP82_9BACT</name>
<evidence type="ECO:0000256" key="1">
    <source>
        <dbReference type="ARBA" id="ARBA00000971"/>
    </source>
</evidence>
<comment type="catalytic activity">
    <reaction evidence="1 5 6">
        <text>[protein]-peptidylproline (omega=180) = [protein]-peptidylproline (omega=0)</text>
        <dbReference type="Rhea" id="RHEA:16237"/>
        <dbReference type="Rhea" id="RHEA-COMP:10747"/>
        <dbReference type="Rhea" id="RHEA-COMP:10748"/>
        <dbReference type="ChEBI" id="CHEBI:83833"/>
        <dbReference type="ChEBI" id="CHEBI:83834"/>
        <dbReference type="EC" id="5.2.1.8"/>
    </reaction>
</comment>